<accession>A0A0F9V322</accession>
<evidence type="ECO:0008006" key="3">
    <source>
        <dbReference type="Google" id="ProtNLM"/>
    </source>
</evidence>
<keyword evidence="1" id="KW-1133">Transmembrane helix</keyword>
<evidence type="ECO:0000313" key="2">
    <source>
        <dbReference type="EMBL" id="KKN98364.1"/>
    </source>
</evidence>
<keyword evidence="1" id="KW-0472">Membrane</keyword>
<evidence type="ECO:0000256" key="1">
    <source>
        <dbReference type="SAM" id="Phobius"/>
    </source>
</evidence>
<organism evidence="2">
    <name type="scientific">marine sediment metagenome</name>
    <dbReference type="NCBI Taxonomy" id="412755"/>
    <lineage>
        <taxon>unclassified sequences</taxon>
        <taxon>metagenomes</taxon>
        <taxon>ecological metagenomes</taxon>
    </lineage>
</organism>
<dbReference type="InterPro" id="IPR025250">
    <property type="entry name" value="DUF4199"/>
</dbReference>
<protein>
    <recommendedName>
        <fullName evidence="3">DUF4199 domain-containing protein</fullName>
    </recommendedName>
</protein>
<proteinExistence type="predicted"/>
<comment type="caution">
    <text evidence="2">The sequence shown here is derived from an EMBL/GenBank/DDBJ whole genome shotgun (WGS) entry which is preliminary data.</text>
</comment>
<feature type="transmembrane region" description="Helical" evidence="1">
    <location>
        <begin position="75"/>
        <end position="96"/>
    </location>
</feature>
<reference evidence="2" key="1">
    <citation type="journal article" date="2015" name="Nature">
        <title>Complex archaea that bridge the gap between prokaryotes and eukaryotes.</title>
        <authorList>
            <person name="Spang A."/>
            <person name="Saw J.H."/>
            <person name="Jorgensen S.L."/>
            <person name="Zaremba-Niedzwiedzka K."/>
            <person name="Martijn J."/>
            <person name="Lind A.E."/>
            <person name="van Eijk R."/>
            <person name="Schleper C."/>
            <person name="Guy L."/>
            <person name="Ettema T.J."/>
        </authorList>
    </citation>
    <scope>NUCLEOTIDE SEQUENCE</scope>
</reference>
<gene>
    <name evidence="2" type="ORF">LCGC14_0148980</name>
</gene>
<feature type="transmembrane region" description="Helical" evidence="1">
    <location>
        <begin position="44"/>
        <end position="63"/>
    </location>
</feature>
<dbReference type="AlphaFoldDB" id="A0A0F9V322"/>
<dbReference type="EMBL" id="LAZR01000052">
    <property type="protein sequence ID" value="KKN98364.1"/>
    <property type="molecule type" value="Genomic_DNA"/>
</dbReference>
<keyword evidence="1" id="KW-0812">Transmembrane</keyword>
<dbReference type="Pfam" id="PF13858">
    <property type="entry name" value="DUF4199"/>
    <property type="match status" value="1"/>
</dbReference>
<feature type="transmembrane region" description="Helical" evidence="1">
    <location>
        <begin position="12"/>
        <end position="32"/>
    </location>
</feature>
<name>A0A0F9V322_9ZZZZ</name>
<feature type="transmembrane region" description="Helical" evidence="1">
    <location>
        <begin position="142"/>
        <end position="166"/>
    </location>
</feature>
<sequence>MEENQPQTGKFARTYGLLTGLVGVVFAVMLFVTNMHYEQVTSVQIIQILILAAGIVLAIIQFKKAGGGLLSISEALKVGAGVALVAGIIGLLWFFIQSNFIEPDYLDKVYEIGKIKAMKDNPSLTEEQIDQGIEMQKGLAWVMYPVGLIINVLIALVISLIAGLILKKEEAAY</sequence>